<feature type="domain" description="Glycosyl transferase family 1" evidence="1">
    <location>
        <begin position="233"/>
        <end position="393"/>
    </location>
</feature>
<sequence length="425" mass="47928">MKVLIINKSLHKGGAAIAAKRLFDALKGNGVDVKMLVEEGAVDISGEAEYIKCIANSKSRRWKAFFRFALERLYFLPHEKNKSVRYQFSPAKVGVDISRHPWVQEADIIHLHWINHGFLSLSGLQKLFALNKPIVWTMHDMWPFTGGCHYAGNCNRFTKACGNCPLLGSPQQDDLSAGNYQDKKNIWNQAHIHAVGCSQWMAKLAQKSGLMQQQQVSAIPNPIDTDVFKPLNKKECREAYGFPADKKLLLFGAANINDPRKGVKHLIQALSVLNHNHPHLRKEMELVVFGKCNEQLLNNLPYKWHNIAFLNDVHKIVRLYNCADAFVLPSLEDNLPNTVMESLACGVPVVAFNIGGVPQMVQSGTTGYLAKSKNNDDLAQGIYHILYENESEKLLRSAREFVIQNYSNKVIAQRYNALYTSLFNK</sequence>
<name>A0A521CK63_SACCC</name>
<dbReference type="InterPro" id="IPR028098">
    <property type="entry name" value="Glyco_trans_4-like_N"/>
</dbReference>
<feature type="domain" description="Glycosyltransferase subfamily 4-like N-terminal" evidence="2">
    <location>
        <begin position="13"/>
        <end position="226"/>
    </location>
</feature>
<reference evidence="3 4" key="1">
    <citation type="submission" date="2017-05" db="EMBL/GenBank/DDBJ databases">
        <authorList>
            <person name="Varghese N."/>
            <person name="Submissions S."/>
        </authorList>
    </citation>
    <scope>NUCLEOTIDE SEQUENCE [LARGE SCALE GENOMIC DNA]</scope>
    <source>
        <strain evidence="3 4">DSM 27040</strain>
    </source>
</reference>
<dbReference type="Gene3D" id="3.40.50.2000">
    <property type="entry name" value="Glycogen Phosphorylase B"/>
    <property type="match status" value="2"/>
</dbReference>
<dbReference type="SUPFAM" id="SSF53756">
    <property type="entry name" value="UDP-Glycosyltransferase/glycogen phosphorylase"/>
    <property type="match status" value="1"/>
</dbReference>
<dbReference type="GO" id="GO:0016757">
    <property type="term" value="F:glycosyltransferase activity"/>
    <property type="evidence" value="ECO:0007669"/>
    <property type="project" value="UniProtKB-ARBA"/>
</dbReference>
<dbReference type="OrthoDB" id="9768685at2"/>
<proteinExistence type="predicted"/>
<evidence type="ECO:0000259" key="1">
    <source>
        <dbReference type="Pfam" id="PF00534"/>
    </source>
</evidence>
<dbReference type="Proteomes" id="UP000319040">
    <property type="component" value="Unassembled WGS sequence"/>
</dbReference>
<organism evidence="3 4">
    <name type="scientific">Saccharicrinis carchari</name>
    <dbReference type="NCBI Taxonomy" id="1168039"/>
    <lineage>
        <taxon>Bacteria</taxon>
        <taxon>Pseudomonadati</taxon>
        <taxon>Bacteroidota</taxon>
        <taxon>Bacteroidia</taxon>
        <taxon>Marinilabiliales</taxon>
        <taxon>Marinilabiliaceae</taxon>
        <taxon>Saccharicrinis</taxon>
    </lineage>
</organism>
<gene>
    <name evidence="3" type="ORF">SAMN06265379_103216</name>
</gene>
<keyword evidence="4" id="KW-1185">Reference proteome</keyword>
<dbReference type="PANTHER" id="PTHR12526">
    <property type="entry name" value="GLYCOSYLTRANSFERASE"/>
    <property type="match status" value="1"/>
</dbReference>
<dbReference type="PANTHER" id="PTHR12526:SF637">
    <property type="entry name" value="GLYCOSYLTRANSFERASE EPSF-RELATED"/>
    <property type="match status" value="1"/>
</dbReference>
<dbReference type="Pfam" id="PF00534">
    <property type="entry name" value="Glycos_transf_1"/>
    <property type="match status" value="1"/>
</dbReference>
<dbReference type="EMBL" id="FXTB01000003">
    <property type="protein sequence ID" value="SMO59849.1"/>
    <property type="molecule type" value="Genomic_DNA"/>
</dbReference>
<dbReference type="AlphaFoldDB" id="A0A521CK63"/>
<keyword evidence="3" id="KW-0808">Transferase</keyword>
<dbReference type="Pfam" id="PF13439">
    <property type="entry name" value="Glyco_transf_4"/>
    <property type="match status" value="1"/>
</dbReference>
<dbReference type="CDD" id="cd03825">
    <property type="entry name" value="GT4_WcaC-like"/>
    <property type="match status" value="1"/>
</dbReference>
<evidence type="ECO:0000313" key="3">
    <source>
        <dbReference type="EMBL" id="SMO59849.1"/>
    </source>
</evidence>
<dbReference type="InterPro" id="IPR001296">
    <property type="entry name" value="Glyco_trans_1"/>
</dbReference>
<accession>A0A521CK63</accession>
<evidence type="ECO:0000259" key="2">
    <source>
        <dbReference type="Pfam" id="PF13439"/>
    </source>
</evidence>
<evidence type="ECO:0000313" key="4">
    <source>
        <dbReference type="Proteomes" id="UP000319040"/>
    </source>
</evidence>
<dbReference type="RefSeq" id="WP_142532925.1">
    <property type="nucleotide sequence ID" value="NZ_FXTB01000003.1"/>
</dbReference>
<protein>
    <submittedName>
        <fullName evidence="3">Glycosyltransferase involved in cell wall bisynthesis</fullName>
    </submittedName>
</protein>